<dbReference type="AlphaFoldDB" id="A0AAU8IJF3"/>
<name>A0AAU8IJF3_9BACL</name>
<protein>
    <submittedName>
        <fullName evidence="1">Uncharacterized protein</fullName>
    </submittedName>
</protein>
<dbReference type="EMBL" id="CP159510">
    <property type="protein sequence ID" value="XCJ18097.1"/>
    <property type="molecule type" value="Genomic_DNA"/>
</dbReference>
<proteinExistence type="predicted"/>
<sequence length="65" mass="7701">MTNEEILTELASEAVLNYERNTTLFYLLMEKGIVTEKEFSEKFKKVHEHFDEHLKLILGDDVQIE</sequence>
<accession>A0AAU8IJF3</accession>
<gene>
    <name evidence="1" type="ORF">ABNN70_06535</name>
</gene>
<organism evidence="1">
    <name type="scientific">Sporolactobacillus sp. Y61</name>
    <dbReference type="NCBI Taxonomy" id="3160863"/>
    <lineage>
        <taxon>Bacteria</taxon>
        <taxon>Bacillati</taxon>
        <taxon>Bacillota</taxon>
        <taxon>Bacilli</taxon>
        <taxon>Bacillales</taxon>
        <taxon>Sporolactobacillaceae</taxon>
        <taxon>Sporolactobacillus</taxon>
    </lineage>
</organism>
<dbReference type="RefSeq" id="WP_353949176.1">
    <property type="nucleotide sequence ID" value="NZ_CP159510.1"/>
</dbReference>
<reference evidence="1" key="1">
    <citation type="submission" date="2024-06" db="EMBL/GenBank/DDBJ databases">
        <authorList>
            <person name="Fan A."/>
            <person name="Zhang F.Y."/>
            <person name="Zhang L."/>
        </authorList>
    </citation>
    <scope>NUCLEOTIDE SEQUENCE</scope>
    <source>
        <strain evidence="1">Y61</strain>
    </source>
</reference>
<evidence type="ECO:0000313" key="1">
    <source>
        <dbReference type="EMBL" id="XCJ18097.1"/>
    </source>
</evidence>